<accession>Q09E70</accession>
<proteinExistence type="predicted"/>
<dbReference type="EC" id="2.8.1.10" evidence="3"/>
<dbReference type="InterPro" id="IPR008867">
    <property type="entry name" value="ThiG"/>
</dbReference>
<organism evidence="9 10">
    <name type="scientific">Stigmatella aurantiaca (strain DW4/3-1)</name>
    <dbReference type="NCBI Taxonomy" id="378806"/>
    <lineage>
        <taxon>Bacteria</taxon>
        <taxon>Pseudomonadati</taxon>
        <taxon>Myxococcota</taxon>
        <taxon>Myxococcia</taxon>
        <taxon>Myxococcales</taxon>
        <taxon>Cystobacterineae</taxon>
        <taxon>Archangiaceae</taxon>
        <taxon>Stigmatella</taxon>
    </lineage>
</organism>
<feature type="domain" description="Thiazole synthase ThiG" evidence="8">
    <location>
        <begin position="36"/>
        <end position="263"/>
    </location>
</feature>
<evidence type="ECO:0000256" key="5">
    <source>
        <dbReference type="ARBA" id="ARBA00022977"/>
    </source>
</evidence>
<dbReference type="PANTHER" id="PTHR34266:SF2">
    <property type="entry name" value="THIAZOLE SYNTHASE"/>
    <property type="match status" value="1"/>
</dbReference>
<comment type="function">
    <text evidence="1">Catalyzes the rearrangement of 1-deoxy-D-xylulose 5-phosphate (DXP) to produce the thiazole phosphate moiety of thiamine. Sulfur is provided by the thiocarboxylate moiety of the carrier protein ThiS. In vitro, sulfur can be provided by H(2)S.</text>
</comment>
<dbReference type="AlphaFoldDB" id="Q09E70"/>
<dbReference type="Proteomes" id="UP000032702">
    <property type="component" value="Unassembled WGS sequence"/>
</dbReference>
<dbReference type="Gene3D" id="3.20.20.70">
    <property type="entry name" value="Aldolase class I"/>
    <property type="match status" value="1"/>
</dbReference>
<dbReference type="InterPro" id="IPR033983">
    <property type="entry name" value="Thiazole_synthase_ThiG"/>
</dbReference>
<comment type="catalytic activity">
    <reaction evidence="7">
        <text>[ThiS sulfur-carrier protein]-C-terminal-Gly-aminoethanethioate + 2-iminoacetate + 1-deoxy-D-xylulose 5-phosphate = [ThiS sulfur-carrier protein]-C-terminal Gly-Gly + 2-[(2R,5Z)-2-carboxy-4-methylthiazol-5(2H)-ylidene]ethyl phosphate + 2 H2O + H(+)</text>
        <dbReference type="Rhea" id="RHEA:26297"/>
        <dbReference type="Rhea" id="RHEA-COMP:12909"/>
        <dbReference type="Rhea" id="RHEA-COMP:19908"/>
        <dbReference type="ChEBI" id="CHEBI:15377"/>
        <dbReference type="ChEBI" id="CHEBI:15378"/>
        <dbReference type="ChEBI" id="CHEBI:57792"/>
        <dbReference type="ChEBI" id="CHEBI:62899"/>
        <dbReference type="ChEBI" id="CHEBI:77846"/>
        <dbReference type="ChEBI" id="CHEBI:90778"/>
        <dbReference type="ChEBI" id="CHEBI:232372"/>
        <dbReference type="EC" id="2.8.1.10"/>
    </reaction>
</comment>
<keyword evidence="5" id="KW-0784">Thiamine biosynthesis</keyword>
<keyword evidence="6" id="KW-0704">Schiff base</keyword>
<comment type="pathway">
    <text evidence="2">Cofactor biosynthesis; thiamine diphosphate biosynthesis.</text>
</comment>
<dbReference type="GO" id="GO:0009229">
    <property type="term" value="P:thiamine diphosphate biosynthetic process"/>
    <property type="evidence" value="ECO:0007669"/>
    <property type="project" value="UniProtKB-UniPathway"/>
</dbReference>
<comment type="caution">
    <text evidence="9">The sequence shown here is derived from an EMBL/GenBank/DDBJ whole genome shotgun (WGS) entry which is preliminary data.</text>
</comment>
<dbReference type="GO" id="GO:1990107">
    <property type="term" value="F:thiazole synthase activity"/>
    <property type="evidence" value="ECO:0007669"/>
    <property type="project" value="UniProtKB-EC"/>
</dbReference>
<keyword evidence="4" id="KW-0808">Transferase</keyword>
<dbReference type="Pfam" id="PF05690">
    <property type="entry name" value="ThiG"/>
    <property type="match status" value="1"/>
</dbReference>
<reference evidence="9 10" key="1">
    <citation type="submission" date="2006-04" db="EMBL/GenBank/DDBJ databases">
        <authorList>
            <person name="Nierman W.C."/>
        </authorList>
    </citation>
    <scope>NUCLEOTIDE SEQUENCE [LARGE SCALE GENOMIC DNA]</scope>
    <source>
        <strain evidence="9 10">DW4/3-1</strain>
    </source>
</reference>
<evidence type="ECO:0000256" key="3">
    <source>
        <dbReference type="ARBA" id="ARBA00011960"/>
    </source>
</evidence>
<dbReference type="InterPro" id="IPR013785">
    <property type="entry name" value="Aldolase_TIM"/>
</dbReference>
<evidence type="ECO:0000313" key="9">
    <source>
        <dbReference type="EMBL" id="EAU70089.1"/>
    </source>
</evidence>
<gene>
    <name evidence="9" type="primary">thiG</name>
    <name evidence="9" type="ORF">STIAU_8372</name>
</gene>
<evidence type="ECO:0000256" key="2">
    <source>
        <dbReference type="ARBA" id="ARBA00004948"/>
    </source>
</evidence>
<protein>
    <recommendedName>
        <fullName evidence="3">thiazole synthase</fullName>
        <ecNumber evidence="3">2.8.1.10</ecNumber>
    </recommendedName>
</protein>
<evidence type="ECO:0000256" key="4">
    <source>
        <dbReference type="ARBA" id="ARBA00022679"/>
    </source>
</evidence>
<evidence type="ECO:0000259" key="8">
    <source>
        <dbReference type="Pfam" id="PF05690"/>
    </source>
</evidence>
<dbReference type="UniPathway" id="UPA00060"/>
<sequence>MNTLPGLIASISSSLKGAAMLRDGEQSGSEPWLVVGPMKFRSRLILGIEQYVSAELVAKVLTASGCDVFITTLDLEQTRTSLLLSDIDQSVPLDRFNWIGTTSFAHSKEDALKTVRSLRRAHGIEVFKLDVRPADNLPHNAQTVEAAQELLNEGCAVMPFILPDIQVARELERMGCCALRIMAAPVASGRGLVDPKSLRQVLDAVSIPVIVEGGLGSPAQVAQAMELGADAVLVNTAVAQAPDPVRMAEAMKHAVLAGRLAAVERQDAPVAAAG</sequence>
<dbReference type="PANTHER" id="PTHR34266">
    <property type="entry name" value="THIAZOLE SYNTHASE"/>
    <property type="match status" value="1"/>
</dbReference>
<dbReference type="EMBL" id="AAMD01000001">
    <property type="protein sequence ID" value="EAU70089.1"/>
    <property type="molecule type" value="Genomic_DNA"/>
</dbReference>
<dbReference type="SUPFAM" id="SSF110399">
    <property type="entry name" value="ThiG-like"/>
    <property type="match status" value="1"/>
</dbReference>
<dbReference type="PATRIC" id="fig|378806.16.peg.9513"/>
<name>Q09E70_STIAD</name>
<evidence type="ECO:0000313" key="10">
    <source>
        <dbReference type="Proteomes" id="UP000032702"/>
    </source>
</evidence>
<evidence type="ECO:0000256" key="6">
    <source>
        <dbReference type="ARBA" id="ARBA00023270"/>
    </source>
</evidence>
<evidence type="ECO:0000256" key="7">
    <source>
        <dbReference type="ARBA" id="ARBA00049897"/>
    </source>
</evidence>
<evidence type="ECO:0000256" key="1">
    <source>
        <dbReference type="ARBA" id="ARBA00002834"/>
    </source>
</evidence>